<dbReference type="AlphaFoldDB" id="A0A2S6IL91"/>
<dbReference type="OrthoDB" id="1145229at2"/>
<organism evidence="1 2">
    <name type="scientific">Nonlabens xylanidelens</name>
    <dbReference type="NCBI Taxonomy" id="191564"/>
    <lineage>
        <taxon>Bacteria</taxon>
        <taxon>Pseudomonadati</taxon>
        <taxon>Bacteroidota</taxon>
        <taxon>Flavobacteriia</taxon>
        <taxon>Flavobacteriales</taxon>
        <taxon>Flavobacteriaceae</taxon>
        <taxon>Nonlabens</taxon>
    </lineage>
</organism>
<proteinExistence type="predicted"/>
<comment type="caution">
    <text evidence="1">The sequence shown here is derived from an EMBL/GenBank/DDBJ whole genome shotgun (WGS) entry which is preliminary data.</text>
</comment>
<dbReference type="NCBIfam" id="NF033487">
    <property type="entry name" value="Lacal_2735_fam"/>
    <property type="match status" value="1"/>
</dbReference>
<dbReference type="Proteomes" id="UP000239002">
    <property type="component" value="Unassembled WGS sequence"/>
</dbReference>
<reference evidence="1 2" key="1">
    <citation type="submission" date="2018-02" db="EMBL/GenBank/DDBJ databases">
        <title>Genomic Encyclopedia of Archaeal and Bacterial Type Strains, Phase II (KMG-II): from individual species to whole genera.</title>
        <authorList>
            <person name="Goeker M."/>
        </authorList>
    </citation>
    <scope>NUCLEOTIDE SEQUENCE [LARGE SCALE GENOMIC DNA]</scope>
    <source>
        <strain evidence="1 2">DSM 16809</strain>
    </source>
</reference>
<dbReference type="InterPro" id="IPR045493">
    <property type="entry name" value="DUF6435"/>
</dbReference>
<gene>
    <name evidence="1" type="ORF">LY01_01755</name>
</gene>
<evidence type="ECO:0000313" key="2">
    <source>
        <dbReference type="Proteomes" id="UP000239002"/>
    </source>
</evidence>
<evidence type="ECO:0000313" key="1">
    <source>
        <dbReference type="EMBL" id="PPK95002.1"/>
    </source>
</evidence>
<sequence>MEKDIKSYESKIKELRRLEKRYSCLMKQAFEAGVNDRAYSDKLNQIALKIKQQIMLLRSNLQTH</sequence>
<keyword evidence="2" id="KW-1185">Reference proteome</keyword>
<dbReference type="EMBL" id="PTJE01000003">
    <property type="protein sequence ID" value="PPK95002.1"/>
    <property type="molecule type" value="Genomic_DNA"/>
</dbReference>
<dbReference type="RefSeq" id="WP_104515443.1">
    <property type="nucleotide sequence ID" value="NZ_MQVW01000024.1"/>
</dbReference>
<accession>A0A2S6IL91</accession>
<protein>
    <submittedName>
        <fullName evidence="1">Uncharacterized protein</fullName>
    </submittedName>
</protein>
<name>A0A2S6IL91_9FLAO</name>